<feature type="domain" description="DUF8038" evidence="1">
    <location>
        <begin position="33"/>
        <end position="196"/>
    </location>
</feature>
<dbReference type="Pfam" id="PF26124">
    <property type="entry name" value="DUF8038"/>
    <property type="match status" value="1"/>
</dbReference>
<gene>
    <name evidence="2" type="ORF">ERS008476_02800</name>
</gene>
<proteinExistence type="predicted"/>
<sequence>MKQFSKNIERLFSAYTFRTHISEGAVTPHKLKENSDDRLEKLRKRGEKPMICYEVATHVARAGNTISKQVEMALKAEKNYSIHYLALMNISDSTSRHHFDSNEIRESSFLNFSCSNHGMQHTVYIHKGPDGTLTLMHNNNLLLDRELSLINCQLECRGGANIYDITTGCDTAINRYMTKNSLVVYYTPASQINAKF</sequence>
<dbReference type="InterPro" id="IPR058351">
    <property type="entry name" value="DUF8038"/>
</dbReference>
<accession>A0A0H5LX99</accession>
<organism evidence="2 3">
    <name type="scientific">Yersinia intermedia</name>
    <dbReference type="NCBI Taxonomy" id="631"/>
    <lineage>
        <taxon>Bacteria</taxon>
        <taxon>Pseudomonadati</taxon>
        <taxon>Pseudomonadota</taxon>
        <taxon>Gammaproteobacteria</taxon>
        <taxon>Enterobacterales</taxon>
        <taxon>Yersiniaceae</taxon>
        <taxon>Yersinia</taxon>
    </lineage>
</organism>
<evidence type="ECO:0000313" key="3">
    <source>
        <dbReference type="Proteomes" id="UP000043316"/>
    </source>
</evidence>
<dbReference type="RefSeq" id="WP_053009846.1">
    <property type="nucleotide sequence ID" value="NZ_CWJI01000008.1"/>
</dbReference>
<protein>
    <recommendedName>
        <fullName evidence="1">DUF8038 domain-containing protein</fullName>
    </recommendedName>
</protein>
<dbReference type="EMBL" id="CWJI01000008">
    <property type="protein sequence ID" value="CRY55793.1"/>
    <property type="molecule type" value="Genomic_DNA"/>
</dbReference>
<dbReference type="Proteomes" id="UP000043316">
    <property type="component" value="Unassembled WGS sequence"/>
</dbReference>
<reference evidence="3" key="1">
    <citation type="submission" date="2015-03" db="EMBL/GenBank/DDBJ databases">
        <authorList>
            <consortium name="Pathogen Informatics"/>
        </authorList>
    </citation>
    <scope>NUCLEOTIDE SEQUENCE [LARGE SCALE GENOMIC DNA]</scope>
    <source>
        <strain evidence="3">R148</strain>
    </source>
</reference>
<evidence type="ECO:0000313" key="2">
    <source>
        <dbReference type="EMBL" id="CRY55793.1"/>
    </source>
</evidence>
<evidence type="ECO:0000259" key="1">
    <source>
        <dbReference type="Pfam" id="PF26124"/>
    </source>
</evidence>
<name>A0A0H5LX99_YERIN</name>
<dbReference type="AlphaFoldDB" id="A0A0H5LX99"/>